<organism evidence="2 3">
    <name type="scientific">Homarus americanus</name>
    <name type="common">American lobster</name>
    <dbReference type="NCBI Taxonomy" id="6706"/>
    <lineage>
        <taxon>Eukaryota</taxon>
        <taxon>Metazoa</taxon>
        <taxon>Ecdysozoa</taxon>
        <taxon>Arthropoda</taxon>
        <taxon>Crustacea</taxon>
        <taxon>Multicrustacea</taxon>
        <taxon>Malacostraca</taxon>
        <taxon>Eumalacostraca</taxon>
        <taxon>Eucarida</taxon>
        <taxon>Decapoda</taxon>
        <taxon>Pleocyemata</taxon>
        <taxon>Astacidea</taxon>
        <taxon>Nephropoidea</taxon>
        <taxon>Nephropidae</taxon>
        <taxon>Homarus</taxon>
    </lineage>
</organism>
<gene>
    <name evidence="2" type="ORF">Hamer_G001170</name>
</gene>
<dbReference type="EMBL" id="JAHLQT010006108">
    <property type="protein sequence ID" value="KAG7175162.1"/>
    <property type="molecule type" value="Genomic_DNA"/>
</dbReference>
<sequence>MGCCCTNTHMAMHRTICCLVVVMVLALGVLVEGAPSTQRDGGVAAFTRSLYGNGLEQTKSLQVYTLCCNGADDAQTWCQSFLVYGINSV</sequence>
<keyword evidence="3" id="KW-1185">Reference proteome</keyword>
<reference evidence="2" key="1">
    <citation type="journal article" date="2021" name="Sci. Adv.">
        <title>The American lobster genome reveals insights on longevity, neural, and immune adaptations.</title>
        <authorList>
            <person name="Polinski J.M."/>
            <person name="Zimin A.V."/>
            <person name="Clark K.F."/>
            <person name="Kohn A.B."/>
            <person name="Sadowski N."/>
            <person name="Timp W."/>
            <person name="Ptitsyn A."/>
            <person name="Khanna P."/>
            <person name="Romanova D.Y."/>
            <person name="Williams P."/>
            <person name="Greenwood S.J."/>
            <person name="Moroz L.L."/>
            <person name="Walt D.R."/>
            <person name="Bodnar A.G."/>
        </authorList>
    </citation>
    <scope>NUCLEOTIDE SEQUENCE</scope>
    <source>
        <strain evidence="2">GMGI-L3</strain>
    </source>
</reference>
<protein>
    <submittedName>
        <fullName evidence="2">Uncharacterized protein</fullName>
    </submittedName>
</protein>
<accession>A0A8J5N8N5</accession>
<evidence type="ECO:0000313" key="2">
    <source>
        <dbReference type="EMBL" id="KAG7175162.1"/>
    </source>
</evidence>
<dbReference type="AlphaFoldDB" id="A0A8J5N8N5"/>
<feature type="signal peptide" evidence="1">
    <location>
        <begin position="1"/>
        <end position="33"/>
    </location>
</feature>
<feature type="chain" id="PRO_5035259720" evidence="1">
    <location>
        <begin position="34"/>
        <end position="89"/>
    </location>
</feature>
<evidence type="ECO:0000313" key="3">
    <source>
        <dbReference type="Proteomes" id="UP000747542"/>
    </source>
</evidence>
<keyword evidence="1" id="KW-0732">Signal</keyword>
<name>A0A8J5N8N5_HOMAM</name>
<comment type="caution">
    <text evidence="2">The sequence shown here is derived from an EMBL/GenBank/DDBJ whole genome shotgun (WGS) entry which is preliminary data.</text>
</comment>
<dbReference type="Proteomes" id="UP000747542">
    <property type="component" value="Unassembled WGS sequence"/>
</dbReference>
<proteinExistence type="predicted"/>
<evidence type="ECO:0000256" key="1">
    <source>
        <dbReference type="SAM" id="SignalP"/>
    </source>
</evidence>